<organism evidence="3 4">
    <name type="scientific">Tritonibacter litoralis</name>
    <dbReference type="NCBI Taxonomy" id="2662264"/>
    <lineage>
        <taxon>Bacteria</taxon>
        <taxon>Pseudomonadati</taxon>
        <taxon>Pseudomonadota</taxon>
        <taxon>Alphaproteobacteria</taxon>
        <taxon>Rhodobacterales</taxon>
        <taxon>Paracoccaceae</taxon>
        <taxon>Tritonibacter</taxon>
    </lineage>
</organism>
<accession>A0A843Y922</accession>
<dbReference type="RefSeq" id="WP_153214285.1">
    <property type="nucleotide sequence ID" value="NZ_WIBF01000001.1"/>
</dbReference>
<comment type="caution">
    <text evidence="3">The sequence shown here is derived from an EMBL/GenBank/DDBJ whole genome shotgun (WGS) entry which is preliminary data.</text>
</comment>
<evidence type="ECO:0000313" key="4">
    <source>
        <dbReference type="Proteomes" id="UP000444174"/>
    </source>
</evidence>
<dbReference type="Proteomes" id="UP000444174">
    <property type="component" value="Unassembled WGS sequence"/>
</dbReference>
<feature type="transmembrane region" description="Helical" evidence="2">
    <location>
        <begin position="77"/>
        <end position="96"/>
    </location>
</feature>
<feature type="transmembrane region" description="Helical" evidence="2">
    <location>
        <begin position="7"/>
        <end position="30"/>
    </location>
</feature>
<evidence type="ECO:0000313" key="3">
    <source>
        <dbReference type="EMBL" id="MQQ07396.1"/>
    </source>
</evidence>
<feature type="transmembrane region" description="Helical" evidence="2">
    <location>
        <begin position="42"/>
        <end position="65"/>
    </location>
</feature>
<keyword evidence="2" id="KW-1133">Transmembrane helix</keyword>
<reference evidence="3 4" key="1">
    <citation type="submission" date="2019-10" db="EMBL/GenBank/DDBJ databases">
        <title>Epibacterium sp. nov., isolated from seawater.</title>
        <authorList>
            <person name="Zhang X."/>
            <person name="Li N."/>
        </authorList>
    </citation>
    <scope>NUCLEOTIDE SEQUENCE [LARGE SCALE GENOMIC DNA]</scope>
    <source>
        <strain evidence="3 4">SM1979</strain>
    </source>
</reference>
<keyword evidence="2" id="KW-0472">Membrane</keyword>
<gene>
    <name evidence="3" type="ORF">GFB49_02915</name>
</gene>
<feature type="region of interest" description="Disordered" evidence="1">
    <location>
        <begin position="142"/>
        <end position="178"/>
    </location>
</feature>
<evidence type="ECO:0000256" key="2">
    <source>
        <dbReference type="SAM" id="Phobius"/>
    </source>
</evidence>
<sequence length="178" mass="19249">MRATTLFLYHLSLRGLAVLGLPFLAILSFQTFLTTLDGGQAIWPRLILILGTAPMCVFFAAPALLPRRVRRPDLRDLGPFLFVGLGFAGFAVMSLAQAAIQGLTLPTEILRDVSTWTGALALLLGGCAGLLALSLCNQVDGSNKPEVQTPKRPKNKQPRPSGDELRALRHARMESTTL</sequence>
<keyword evidence="2" id="KW-0812">Transmembrane</keyword>
<protein>
    <submittedName>
        <fullName evidence="3">Uncharacterized protein</fullName>
    </submittedName>
</protein>
<dbReference type="EMBL" id="WIBF01000001">
    <property type="protein sequence ID" value="MQQ07396.1"/>
    <property type="molecule type" value="Genomic_DNA"/>
</dbReference>
<dbReference type="AlphaFoldDB" id="A0A843Y922"/>
<evidence type="ECO:0000256" key="1">
    <source>
        <dbReference type="SAM" id="MobiDB-lite"/>
    </source>
</evidence>
<feature type="compositionally biased region" description="Basic and acidic residues" evidence="1">
    <location>
        <begin position="161"/>
        <end position="178"/>
    </location>
</feature>
<name>A0A843Y922_9RHOB</name>
<feature type="transmembrane region" description="Helical" evidence="2">
    <location>
        <begin position="116"/>
        <end position="136"/>
    </location>
</feature>
<proteinExistence type="predicted"/>
<keyword evidence="4" id="KW-1185">Reference proteome</keyword>